<organism evidence="1 2">
    <name type="scientific">Aristaeella hokkaidonensis</name>
    <dbReference type="NCBI Taxonomy" id="3046382"/>
    <lineage>
        <taxon>Bacteria</taxon>
        <taxon>Bacillati</taxon>
        <taxon>Bacillota</taxon>
        <taxon>Clostridia</taxon>
        <taxon>Eubacteriales</taxon>
        <taxon>Aristaeellaceae</taxon>
        <taxon>Aristaeella</taxon>
    </lineage>
</organism>
<dbReference type="Proteomes" id="UP000682782">
    <property type="component" value="Chromosome"/>
</dbReference>
<keyword evidence="2" id="KW-1185">Reference proteome</keyword>
<reference evidence="1" key="1">
    <citation type="submission" date="2021-01" db="EMBL/GenBank/DDBJ databases">
        <title>Complete genome sequence of Clostridiales bacterium R-7.</title>
        <authorList>
            <person name="Mahoney-Kurpe S.C."/>
            <person name="Palevich N."/>
            <person name="Koike S."/>
            <person name="Moon C.D."/>
            <person name="Attwood G.T."/>
        </authorList>
    </citation>
    <scope>NUCLEOTIDE SEQUENCE</scope>
    <source>
        <strain evidence="1">R-7</strain>
    </source>
</reference>
<proteinExistence type="predicted"/>
<sequence>MRIKAVVFDIGQTLVHYPIPLNWSALYRPAFEHIEQKLGLSLSEEAYEHIGKTLAKYNARINPREKEVSSDLIFSEILEGTTIPETLKETVKKEFYDYFRCKAHVYPEAEETLAELAGQGIVTATLSDVAYGMDNQYALDDIRPLLKYIQYPYTSNDTGWRKPCGKALEILAEKTGVPVRETAFVGDEIKDVMCAKGAGVVSVLINRTGEAKDYGQDYEIKDLREVIRLIN</sequence>
<keyword evidence="1" id="KW-0378">Hydrolase</keyword>
<accession>A0AC61NK58</accession>
<protein>
    <submittedName>
        <fullName evidence="1">HAD family hydrolase</fullName>
    </submittedName>
</protein>
<evidence type="ECO:0000313" key="1">
    <source>
        <dbReference type="EMBL" id="QUC66368.1"/>
    </source>
</evidence>
<gene>
    <name evidence="1" type="ORF">JYE49_10925</name>
</gene>
<dbReference type="EMBL" id="CP068393">
    <property type="protein sequence ID" value="QUC66368.1"/>
    <property type="molecule type" value="Genomic_DNA"/>
</dbReference>
<name>A0AC61NK58_9FIRM</name>
<evidence type="ECO:0000313" key="2">
    <source>
        <dbReference type="Proteomes" id="UP000682782"/>
    </source>
</evidence>